<keyword evidence="3" id="KW-1185">Reference proteome</keyword>
<evidence type="ECO:0000256" key="1">
    <source>
        <dbReference type="SAM" id="Phobius"/>
    </source>
</evidence>
<accession>A0A0D2KVJ6</accession>
<proteinExistence type="predicted"/>
<sequence length="230" mass="25423">MQLNPRLAKYLNTIYTFLYTFMSLLSDHPGVDGNPNVPFMYIKHHSPHASLTTCIEGDPPGSALNHSNFMPLGVIFPAHALVTTLELRNVSGIGAVILATFLALRNLTLVDVTIYAVPPTGRTFTLDVLPKLTELSVGCCQYESIKNLLDASFDLSRLEKLSDITPLGEYYDYTYERLMEAIHTIHILLQKCHQPLEVANLFIYYGALFHLALAAGFGGGLASAQVYGRF</sequence>
<evidence type="ECO:0000313" key="2">
    <source>
        <dbReference type="EMBL" id="KJA18662.1"/>
    </source>
</evidence>
<evidence type="ECO:0000313" key="3">
    <source>
        <dbReference type="Proteomes" id="UP000054270"/>
    </source>
</evidence>
<dbReference type="EMBL" id="KN817586">
    <property type="protein sequence ID" value="KJA18662.1"/>
    <property type="molecule type" value="Genomic_DNA"/>
</dbReference>
<gene>
    <name evidence="2" type="ORF">HYPSUDRAFT_919611</name>
</gene>
<reference evidence="3" key="1">
    <citation type="submission" date="2014-04" db="EMBL/GenBank/DDBJ databases">
        <title>Evolutionary Origins and Diversification of the Mycorrhizal Mutualists.</title>
        <authorList>
            <consortium name="DOE Joint Genome Institute"/>
            <consortium name="Mycorrhizal Genomics Consortium"/>
            <person name="Kohler A."/>
            <person name="Kuo A."/>
            <person name="Nagy L.G."/>
            <person name="Floudas D."/>
            <person name="Copeland A."/>
            <person name="Barry K.W."/>
            <person name="Cichocki N."/>
            <person name="Veneault-Fourrey C."/>
            <person name="LaButti K."/>
            <person name="Lindquist E.A."/>
            <person name="Lipzen A."/>
            <person name="Lundell T."/>
            <person name="Morin E."/>
            <person name="Murat C."/>
            <person name="Riley R."/>
            <person name="Ohm R."/>
            <person name="Sun H."/>
            <person name="Tunlid A."/>
            <person name="Henrissat B."/>
            <person name="Grigoriev I.V."/>
            <person name="Hibbett D.S."/>
            <person name="Martin F."/>
        </authorList>
    </citation>
    <scope>NUCLEOTIDE SEQUENCE [LARGE SCALE GENOMIC DNA]</scope>
    <source>
        <strain evidence="3">FD-334 SS-4</strain>
    </source>
</reference>
<dbReference type="Proteomes" id="UP000054270">
    <property type="component" value="Unassembled WGS sequence"/>
</dbReference>
<keyword evidence="1" id="KW-0812">Transmembrane</keyword>
<dbReference type="AlphaFoldDB" id="A0A0D2KVJ6"/>
<keyword evidence="1" id="KW-1133">Transmembrane helix</keyword>
<organism evidence="2 3">
    <name type="scientific">Hypholoma sublateritium (strain FD-334 SS-4)</name>
    <dbReference type="NCBI Taxonomy" id="945553"/>
    <lineage>
        <taxon>Eukaryota</taxon>
        <taxon>Fungi</taxon>
        <taxon>Dikarya</taxon>
        <taxon>Basidiomycota</taxon>
        <taxon>Agaricomycotina</taxon>
        <taxon>Agaricomycetes</taxon>
        <taxon>Agaricomycetidae</taxon>
        <taxon>Agaricales</taxon>
        <taxon>Agaricineae</taxon>
        <taxon>Strophariaceae</taxon>
        <taxon>Hypholoma</taxon>
    </lineage>
</organism>
<name>A0A0D2KVJ6_HYPSF</name>
<protein>
    <submittedName>
        <fullName evidence="2">Uncharacterized protein</fullName>
    </submittedName>
</protein>
<feature type="transmembrane region" description="Helical" evidence="1">
    <location>
        <begin position="202"/>
        <end position="224"/>
    </location>
</feature>
<keyword evidence="1" id="KW-0472">Membrane</keyword>